<name>A0ACB9M9M7_9MYRT</name>
<comment type="caution">
    <text evidence="1">The sequence shown here is derived from an EMBL/GenBank/DDBJ whole genome shotgun (WGS) entry which is preliminary data.</text>
</comment>
<evidence type="ECO:0000313" key="1">
    <source>
        <dbReference type="EMBL" id="KAI4320445.1"/>
    </source>
</evidence>
<proteinExistence type="predicted"/>
<accession>A0ACB9M9M7</accession>
<sequence>MEDGYARFAIPAAIAFSMAAVLALVTSPFPRRATFVESLVGKQWHVSVFVVLNVVLLAIVFTSRDHPATLSGCEGRCEITGKKRRMGGRAQARPMESRPGSKDGDGIEKGGFGGELSDEELNERVERFIAAFRQHLVLDGRRR</sequence>
<keyword evidence="2" id="KW-1185">Reference proteome</keyword>
<dbReference type="Proteomes" id="UP001057402">
    <property type="component" value="Chromosome 10"/>
</dbReference>
<reference evidence="2" key="1">
    <citation type="journal article" date="2023" name="Front. Plant Sci.">
        <title>Chromosomal-level genome assembly of Melastoma candidum provides insights into trichome evolution.</title>
        <authorList>
            <person name="Zhong Y."/>
            <person name="Wu W."/>
            <person name="Sun C."/>
            <person name="Zou P."/>
            <person name="Liu Y."/>
            <person name="Dai S."/>
            <person name="Zhou R."/>
        </authorList>
    </citation>
    <scope>NUCLEOTIDE SEQUENCE [LARGE SCALE GENOMIC DNA]</scope>
</reference>
<gene>
    <name evidence="1" type="ORF">MLD38_033925</name>
</gene>
<dbReference type="EMBL" id="CM042889">
    <property type="protein sequence ID" value="KAI4320445.1"/>
    <property type="molecule type" value="Genomic_DNA"/>
</dbReference>
<organism evidence="1 2">
    <name type="scientific">Melastoma candidum</name>
    <dbReference type="NCBI Taxonomy" id="119954"/>
    <lineage>
        <taxon>Eukaryota</taxon>
        <taxon>Viridiplantae</taxon>
        <taxon>Streptophyta</taxon>
        <taxon>Embryophyta</taxon>
        <taxon>Tracheophyta</taxon>
        <taxon>Spermatophyta</taxon>
        <taxon>Magnoliopsida</taxon>
        <taxon>eudicotyledons</taxon>
        <taxon>Gunneridae</taxon>
        <taxon>Pentapetalae</taxon>
        <taxon>rosids</taxon>
        <taxon>malvids</taxon>
        <taxon>Myrtales</taxon>
        <taxon>Melastomataceae</taxon>
        <taxon>Melastomatoideae</taxon>
        <taxon>Melastomateae</taxon>
        <taxon>Melastoma</taxon>
    </lineage>
</organism>
<protein>
    <submittedName>
        <fullName evidence="1">Uncharacterized protein</fullName>
    </submittedName>
</protein>
<evidence type="ECO:0000313" key="2">
    <source>
        <dbReference type="Proteomes" id="UP001057402"/>
    </source>
</evidence>